<dbReference type="PANTHER" id="PTHR47189:SF1">
    <property type="entry name" value="MHC CLASS II TRANSACTIVATOR"/>
    <property type="match status" value="1"/>
</dbReference>
<feature type="domain" description="NACHT" evidence="3">
    <location>
        <begin position="332"/>
        <end position="489"/>
    </location>
</feature>
<gene>
    <name evidence="5 6" type="primary">LOC116308821</name>
</gene>
<name>A0A6P8JFU5_ACTTE</name>
<dbReference type="RefSeq" id="XP_031575179.1">
    <property type="nucleotide sequence ID" value="XM_031719319.1"/>
</dbReference>
<dbReference type="GO" id="GO:0045944">
    <property type="term" value="P:positive regulation of transcription by RNA polymerase II"/>
    <property type="evidence" value="ECO:0007669"/>
    <property type="project" value="TreeGrafter"/>
</dbReference>
<dbReference type="GO" id="GO:0045348">
    <property type="term" value="P:positive regulation of MHC class II biosynthetic process"/>
    <property type="evidence" value="ECO:0007669"/>
    <property type="project" value="TreeGrafter"/>
</dbReference>
<dbReference type="InterPro" id="IPR027417">
    <property type="entry name" value="P-loop_NTPase"/>
</dbReference>
<keyword evidence="4" id="KW-1185">Reference proteome</keyword>
<proteinExistence type="predicted"/>
<sequence>MDEEERNYCCLALLLLRVGNPCLRCFFKRQWNAAVKYKPWSDCAQNGADLLQMFKPLPYEKNAVRSGDTLQWDMSLLVKTLLHSRPAFVVAANLVAALKTLKEMRDKLCHSPIPRVEATDFQTSWRDGCNALSLFGATAGDFDKVEQDVQKPWSELLPMLKHCADQDKAILDTLDSFNSKLGRLQQGQVSIAGSQAELLQGQKNSAEGQAKLLRGQDTILKDLSSIKQDQRKGIESHAKEYTEKLKSSIKQQTDFLLSEEEDKNIKTDDIFTSVTIQRGPKHFEEPKEKRFGRKQIDEIQASSTKLVNCSKMFLRPENDDQKSAASCTTNPKSILLTGKAGIGKSLFCRKLARDWSHNRLFEESQENAKVPDFQFVFLLTFCQLQEEEKKVVDLRDILNQSSLLKEHLVIDESLLQYMIDNPEKLLIILDGYDEYKHREKITEDFETRYPNDPHEKIPVPALIAKMMKRKMLNGAVLLLSSRPGEAEEF</sequence>
<reference evidence="5 6" key="1">
    <citation type="submission" date="2025-04" db="UniProtKB">
        <authorList>
            <consortium name="RefSeq"/>
        </authorList>
    </citation>
    <scope>IDENTIFICATION</scope>
    <source>
        <tissue evidence="5 6">Tentacle</tissue>
    </source>
</reference>
<evidence type="ECO:0000256" key="2">
    <source>
        <dbReference type="ARBA" id="ARBA00022737"/>
    </source>
</evidence>
<dbReference type="Gene3D" id="3.40.50.300">
    <property type="entry name" value="P-loop containing nucleotide triphosphate hydrolases"/>
    <property type="match status" value="1"/>
</dbReference>
<protein>
    <submittedName>
        <fullName evidence="5 6">NACHT, LRR and PYD domains-containing protein 3-like isoform X1</fullName>
    </submittedName>
</protein>
<dbReference type="RefSeq" id="XP_031575180.1">
    <property type="nucleotide sequence ID" value="XM_031719320.1"/>
</dbReference>
<accession>A0A6P8JFU5</accession>
<dbReference type="SUPFAM" id="SSF52540">
    <property type="entry name" value="P-loop containing nucleoside triphosphate hydrolases"/>
    <property type="match status" value="1"/>
</dbReference>
<dbReference type="InterPro" id="IPR007111">
    <property type="entry name" value="NACHT_NTPase"/>
</dbReference>
<dbReference type="Pfam" id="PF05729">
    <property type="entry name" value="NACHT"/>
    <property type="match status" value="1"/>
</dbReference>
<keyword evidence="1" id="KW-0433">Leucine-rich repeat</keyword>
<organism evidence="4 6">
    <name type="scientific">Actinia tenebrosa</name>
    <name type="common">Australian red waratah sea anemone</name>
    <dbReference type="NCBI Taxonomy" id="6105"/>
    <lineage>
        <taxon>Eukaryota</taxon>
        <taxon>Metazoa</taxon>
        <taxon>Cnidaria</taxon>
        <taxon>Anthozoa</taxon>
        <taxon>Hexacorallia</taxon>
        <taxon>Actiniaria</taxon>
        <taxon>Actiniidae</taxon>
        <taxon>Actinia</taxon>
    </lineage>
</organism>
<dbReference type="GO" id="GO:0045345">
    <property type="term" value="P:positive regulation of MHC class I biosynthetic process"/>
    <property type="evidence" value="ECO:0007669"/>
    <property type="project" value="TreeGrafter"/>
</dbReference>
<keyword evidence="2" id="KW-0677">Repeat</keyword>
<dbReference type="PROSITE" id="PS50837">
    <property type="entry name" value="NACHT"/>
    <property type="match status" value="1"/>
</dbReference>
<evidence type="ECO:0000313" key="5">
    <source>
        <dbReference type="RefSeq" id="XP_031575179.1"/>
    </source>
</evidence>
<evidence type="ECO:0000256" key="1">
    <source>
        <dbReference type="ARBA" id="ARBA00022614"/>
    </source>
</evidence>
<evidence type="ECO:0000313" key="4">
    <source>
        <dbReference type="Proteomes" id="UP000515163"/>
    </source>
</evidence>
<dbReference type="PANTHER" id="PTHR47189">
    <property type="entry name" value="MHC CLASS II TRANSACTIVATOR"/>
    <property type="match status" value="1"/>
</dbReference>
<dbReference type="Proteomes" id="UP000515163">
    <property type="component" value="Unplaced"/>
</dbReference>
<dbReference type="OrthoDB" id="5985050at2759"/>
<evidence type="ECO:0000313" key="6">
    <source>
        <dbReference type="RefSeq" id="XP_031575180.1"/>
    </source>
</evidence>
<dbReference type="GeneID" id="116308821"/>
<evidence type="ECO:0000259" key="3">
    <source>
        <dbReference type="PROSITE" id="PS50837"/>
    </source>
</evidence>
<dbReference type="KEGG" id="aten:116308821"/>
<dbReference type="AlphaFoldDB" id="A0A6P8JFU5"/>